<keyword evidence="5" id="KW-1185">Reference proteome</keyword>
<keyword evidence="2" id="KW-0732">Signal</keyword>
<organism evidence="3">
    <name type="scientific">Gaeumannomyces tritici (strain R3-111a-1)</name>
    <name type="common">Wheat and barley take-all root rot fungus</name>
    <name type="synonym">Gaeumannomyces graminis var. tritici</name>
    <dbReference type="NCBI Taxonomy" id="644352"/>
    <lineage>
        <taxon>Eukaryota</taxon>
        <taxon>Fungi</taxon>
        <taxon>Dikarya</taxon>
        <taxon>Ascomycota</taxon>
        <taxon>Pezizomycotina</taxon>
        <taxon>Sordariomycetes</taxon>
        <taxon>Sordariomycetidae</taxon>
        <taxon>Magnaporthales</taxon>
        <taxon>Magnaporthaceae</taxon>
        <taxon>Gaeumannomyces</taxon>
    </lineage>
</organism>
<reference evidence="4" key="4">
    <citation type="journal article" date="2015" name="G3 (Bethesda)">
        <title>Genome sequences of three phytopathogenic species of the Magnaporthaceae family of fungi.</title>
        <authorList>
            <person name="Okagaki L.H."/>
            <person name="Nunes C.C."/>
            <person name="Sailsbery J."/>
            <person name="Clay B."/>
            <person name="Brown D."/>
            <person name="John T."/>
            <person name="Oh Y."/>
            <person name="Young N."/>
            <person name="Fitzgerald M."/>
            <person name="Haas B.J."/>
            <person name="Zeng Q."/>
            <person name="Young S."/>
            <person name="Adiconis X."/>
            <person name="Fan L."/>
            <person name="Levin J.Z."/>
            <person name="Mitchell T.K."/>
            <person name="Okubara P.A."/>
            <person name="Farman M.L."/>
            <person name="Kohn L.M."/>
            <person name="Birren B."/>
            <person name="Ma L.-J."/>
            <person name="Dean R.A."/>
        </authorList>
    </citation>
    <scope>NUCLEOTIDE SEQUENCE</scope>
    <source>
        <strain evidence="4">R3-111a-1</strain>
    </source>
</reference>
<evidence type="ECO:0000313" key="4">
    <source>
        <dbReference type="EnsemblFungi" id="EJT80787"/>
    </source>
</evidence>
<dbReference type="STRING" id="644352.J3NHP4"/>
<dbReference type="RefSeq" id="XP_009216796.1">
    <property type="nucleotide sequence ID" value="XM_009218532.1"/>
</dbReference>
<dbReference type="OrthoDB" id="4331875at2759"/>
<gene>
    <name evidence="4" type="primary">20341239</name>
    <name evidence="3" type="ORF">GGTG_00781</name>
</gene>
<feature type="compositionally biased region" description="Low complexity" evidence="1">
    <location>
        <begin position="266"/>
        <end position="277"/>
    </location>
</feature>
<feature type="compositionally biased region" description="Low complexity" evidence="1">
    <location>
        <begin position="168"/>
        <end position="183"/>
    </location>
</feature>
<evidence type="ECO:0000313" key="3">
    <source>
        <dbReference type="EMBL" id="EJT80787.1"/>
    </source>
</evidence>
<dbReference type="AlphaFoldDB" id="J3NHP4"/>
<reference evidence="3" key="3">
    <citation type="submission" date="2010-09" db="EMBL/GenBank/DDBJ databases">
        <title>Annotation of Gaeumannomyces graminis var. tritici R3-111a-1.</title>
        <authorList>
            <consortium name="The Broad Institute Genome Sequencing Platform"/>
            <person name="Ma L.-J."/>
            <person name="Dead R."/>
            <person name="Young S.K."/>
            <person name="Zeng Q."/>
            <person name="Gargeya S."/>
            <person name="Fitzgerald M."/>
            <person name="Haas B."/>
            <person name="Abouelleil A."/>
            <person name="Alvarado L."/>
            <person name="Arachchi H.M."/>
            <person name="Berlin A."/>
            <person name="Brown A."/>
            <person name="Chapman S.B."/>
            <person name="Chen Z."/>
            <person name="Dunbar C."/>
            <person name="Freedman E."/>
            <person name="Gearin G."/>
            <person name="Gellesch M."/>
            <person name="Goldberg J."/>
            <person name="Griggs A."/>
            <person name="Gujja S."/>
            <person name="Heiman D."/>
            <person name="Howarth C."/>
            <person name="Larson L."/>
            <person name="Lui A."/>
            <person name="MacDonald P.J.P."/>
            <person name="Mehta T."/>
            <person name="Montmayeur A."/>
            <person name="Murphy C."/>
            <person name="Neiman D."/>
            <person name="Pearson M."/>
            <person name="Priest M."/>
            <person name="Roberts A."/>
            <person name="Saif S."/>
            <person name="Shea T."/>
            <person name="Shenoy N."/>
            <person name="Sisk P."/>
            <person name="Stolte C."/>
            <person name="Sykes S."/>
            <person name="Yandava C."/>
            <person name="Wortman J."/>
            <person name="Nusbaum C."/>
            <person name="Birren B."/>
        </authorList>
    </citation>
    <scope>NUCLEOTIDE SEQUENCE</scope>
    <source>
        <strain evidence="3">R3-111a-1</strain>
    </source>
</reference>
<accession>J3NHP4</accession>
<sequence>MARTIPTPTPRTRLLTRLLLALLLQLPPLSTPRAAARPQAPAARPRPYLDVVCKPPTLRAGEVVPPCISADVTEALCFPNGTTPLHVEAHAQCMCRGSYFAERAACRACLALHGLLPEPDAFLDAAVDAAASSALCGFLAVTDPPPATSPPPPPSVPFRALSDSAEAALAPGGRPAGAATAGRDGPGPDDKAPSRTEVSLYYTPSGPQGPGPITGSAALASATGLQFATGRPPLLGTAASAPPPLLTASPPPLTPFGTGAPGSSGVGTTTGDSPSVSRAAAGLRTGKSRVLVSLGFWALATRSVL</sequence>
<evidence type="ECO:0000256" key="1">
    <source>
        <dbReference type="SAM" id="MobiDB-lite"/>
    </source>
</evidence>
<protein>
    <submittedName>
        <fullName evidence="3 4">Uncharacterized protein</fullName>
    </submittedName>
</protein>
<name>J3NHP4_GAET3</name>
<dbReference type="Proteomes" id="UP000006039">
    <property type="component" value="Unassembled WGS sequence"/>
</dbReference>
<dbReference type="EnsemblFungi" id="EJT80787">
    <property type="protein sequence ID" value="EJT80787"/>
    <property type="gene ID" value="GGTG_00781"/>
</dbReference>
<dbReference type="eggNOG" id="ENOG502SZ9W">
    <property type="taxonomic scope" value="Eukaryota"/>
</dbReference>
<feature type="region of interest" description="Disordered" evidence="1">
    <location>
        <begin position="168"/>
        <end position="217"/>
    </location>
</feature>
<feature type="chain" id="PRO_5015094119" evidence="2">
    <location>
        <begin position="37"/>
        <end position="305"/>
    </location>
</feature>
<evidence type="ECO:0000313" key="5">
    <source>
        <dbReference type="Proteomes" id="UP000006039"/>
    </source>
</evidence>
<dbReference type="HOGENOM" id="CLU_909356_0_0_1"/>
<feature type="signal peptide" evidence="2">
    <location>
        <begin position="1"/>
        <end position="36"/>
    </location>
</feature>
<proteinExistence type="predicted"/>
<dbReference type="EMBL" id="GL385395">
    <property type="protein sequence ID" value="EJT80787.1"/>
    <property type="molecule type" value="Genomic_DNA"/>
</dbReference>
<reference evidence="4" key="5">
    <citation type="submission" date="2018-04" db="UniProtKB">
        <authorList>
            <consortium name="EnsemblFungi"/>
        </authorList>
    </citation>
    <scope>IDENTIFICATION</scope>
    <source>
        <strain evidence="4">R3-111a-1</strain>
    </source>
</reference>
<dbReference type="GeneID" id="20341239"/>
<reference evidence="3" key="2">
    <citation type="submission" date="2010-07" db="EMBL/GenBank/DDBJ databases">
        <authorList>
            <consortium name="The Broad Institute Genome Sequencing Platform"/>
            <consortium name="Broad Institute Genome Sequencing Center for Infectious Disease"/>
            <person name="Ma L.-J."/>
            <person name="Dead R."/>
            <person name="Young S."/>
            <person name="Zeng Q."/>
            <person name="Koehrsen M."/>
            <person name="Alvarado L."/>
            <person name="Berlin A."/>
            <person name="Chapman S.B."/>
            <person name="Chen Z."/>
            <person name="Freedman E."/>
            <person name="Gellesch M."/>
            <person name="Goldberg J."/>
            <person name="Griggs A."/>
            <person name="Gujja S."/>
            <person name="Heilman E.R."/>
            <person name="Heiman D."/>
            <person name="Hepburn T."/>
            <person name="Howarth C."/>
            <person name="Jen D."/>
            <person name="Larson L."/>
            <person name="Mehta T."/>
            <person name="Neiman D."/>
            <person name="Pearson M."/>
            <person name="Roberts A."/>
            <person name="Saif S."/>
            <person name="Shea T."/>
            <person name="Shenoy N."/>
            <person name="Sisk P."/>
            <person name="Stolte C."/>
            <person name="Sykes S."/>
            <person name="Walk T."/>
            <person name="White J."/>
            <person name="Yandava C."/>
            <person name="Haas B."/>
            <person name="Nusbaum C."/>
            <person name="Birren B."/>
        </authorList>
    </citation>
    <scope>NUCLEOTIDE SEQUENCE</scope>
    <source>
        <strain evidence="3">R3-111a-1</strain>
    </source>
</reference>
<evidence type="ECO:0000256" key="2">
    <source>
        <dbReference type="SAM" id="SignalP"/>
    </source>
</evidence>
<feature type="region of interest" description="Disordered" evidence="1">
    <location>
        <begin position="253"/>
        <end position="278"/>
    </location>
</feature>
<reference evidence="5" key="1">
    <citation type="submission" date="2010-07" db="EMBL/GenBank/DDBJ databases">
        <title>The genome sequence of Gaeumannomyces graminis var. tritici strain R3-111a-1.</title>
        <authorList>
            <consortium name="The Broad Institute Genome Sequencing Platform"/>
            <person name="Ma L.-J."/>
            <person name="Dead R."/>
            <person name="Young S."/>
            <person name="Zeng Q."/>
            <person name="Koehrsen M."/>
            <person name="Alvarado L."/>
            <person name="Berlin A."/>
            <person name="Chapman S.B."/>
            <person name="Chen Z."/>
            <person name="Freedman E."/>
            <person name="Gellesch M."/>
            <person name="Goldberg J."/>
            <person name="Griggs A."/>
            <person name="Gujja S."/>
            <person name="Heilman E.R."/>
            <person name="Heiman D."/>
            <person name="Hepburn T."/>
            <person name="Howarth C."/>
            <person name="Jen D."/>
            <person name="Larson L."/>
            <person name="Mehta T."/>
            <person name="Neiman D."/>
            <person name="Pearson M."/>
            <person name="Roberts A."/>
            <person name="Saif S."/>
            <person name="Shea T."/>
            <person name="Shenoy N."/>
            <person name="Sisk P."/>
            <person name="Stolte C."/>
            <person name="Sykes S."/>
            <person name="Walk T."/>
            <person name="White J."/>
            <person name="Yandava C."/>
            <person name="Haas B."/>
            <person name="Nusbaum C."/>
            <person name="Birren B."/>
        </authorList>
    </citation>
    <scope>NUCLEOTIDE SEQUENCE [LARGE SCALE GENOMIC DNA]</scope>
    <source>
        <strain evidence="5">R3-111a-1</strain>
    </source>
</reference>
<dbReference type="VEuPathDB" id="FungiDB:GGTG_00781"/>